<name>A0AAV0BKA9_PHAPC</name>
<dbReference type="Proteomes" id="UP001153365">
    <property type="component" value="Unassembled WGS sequence"/>
</dbReference>
<evidence type="ECO:0000313" key="12">
    <source>
        <dbReference type="EMBL" id="CAH7686777.1"/>
    </source>
</evidence>
<evidence type="ECO:0000256" key="6">
    <source>
        <dbReference type="ARBA" id="ARBA00022555"/>
    </source>
</evidence>
<dbReference type="Gene3D" id="1.25.10.10">
    <property type="entry name" value="Leucine-rich Repeat Variant"/>
    <property type="match status" value="1"/>
</dbReference>
<dbReference type="GO" id="GO:0005643">
    <property type="term" value="C:nuclear pore"/>
    <property type="evidence" value="ECO:0007669"/>
    <property type="project" value="TreeGrafter"/>
</dbReference>
<sequence length="1099" mass="124308">MSTIDEKLNQAVLAALNPGPHQSEGHQFLQQIRQSPKEAWQGGLMCFLAGSPVQEGSQNWTYKYPGETRLFGLQLVDEMLQLSTSSAEEVALVQNCYQTVREQLWDYINREFVQGPGEVGLPYLRNKLVQTIFLLFFQSYPNNWPDFFASLSDLIRKHPTAHSSSDKIDFNPRTTDLYLRLLHEISAELSDALLRLNKPQNRLLRDSELRDAVRENSAARIAEETFAIVAESLRGLSENETQGRVGLRGQVARDCLEMGIRVVEDYVPWIDISLIVTPTWIPLLYQSLRLPQLEIRLAAADSILCIITKGMPSDHRIQLYTLLGLAEVLDALRTEAHSARKSGNWSEEEDQFQERLAKILNGLGFELCKVCDDNSASLETRSNALALATQLLPLLLAFLEEVAFGTCSAVLPFSSSILSRYKKDKKMSPDSHMSPVKRTFLVQLLKRVIEKMRFPVDEILEWMPPLLPGQTEDDDFAAFLDRRRQLKIIVESVASIDESLFQESVDPLISSIFESLSGKASNFSWQEVELATFLLYNYGEAMRASGSMGPWSYVQVPPEELKKSNKNREYKINYPQYPLSSLGSLLLKASKSPLAQFPHPSIPLQWFECVVRYHEFFEMFPSAVQEILPSFLGAWGLHHPSHNVRSRCYYLFYRFVSQSRSVFRSHIAVETLQSVIDQMQDLVLLEAQVPTAHVINAGGPDHDPLAKVIQEPSLFDSQLYLFEAIGIVIASFSKEQLLTAYLAKMTEPLVNGMQFTVPNPPVEVADLNKVLNTYYCIMAIGAIAKGFPNLPSKNTAPTQRPGQWLDIFKNATDAIMRVTRNMNNIRIIREGARLSFHKIVALLGMEALPHVPVLIECLLEKLTKPEIVDFLSFVGQLIYKYKGNFTSLLDRLLIPLFSKIVSFLDQPTAGTDDIVLQSELRRAYFSLFNSIINAQMDLVLISANNRPHLEEILKTIIYQMQAKEVLIPDLKLGFGVLKNFTSTWLKPISTGEPSPVPGFEIFLYNQVIPLLFDVPNQSRFDWSDAESYLVLAEMASLLKMIITARDEEFVQVLMGNFFPSISCPPEKGANLIKSIRETLDAKPSRKPLMEFFGRNGNKQ</sequence>
<dbReference type="PANTHER" id="PTHR15952:SF11">
    <property type="entry name" value="EXPORTIN-T"/>
    <property type="match status" value="1"/>
</dbReference>
<organism evidence="12 13">
    <name type="scientific">Phakopsora pachyrhizi</name>
    <name type="common">Asian soybean rust disease fungus</name>
    <dbReference type="NCBI Taxonomy" id="170000"/>
    <lineage>
        <taxon>Eukaryota</taxon>
        <taxon>Fungi</taxon>
        <taxon>Dikarya</taxon>
        <taxon>Basidiomycota</taxon>
        <taxon>Pucciniomycotina</taxon>
        <taxon>Pucciniomycetes</taxon>
        <taxon>Pucciniales</taxon>
        <taxon>Phakopsoraceae</taxon>
        <taxon>Phakopsora</taxon>
    </lineage>
</organism>
<dbReference type="InterPro" id="IPR013598">
    <property type="entry name" value="Exportin-1/Importin-b-like"/>
</dbReference>
<evidence type="ECO:0000256" key="4">
    <source>
        <dbReference type="ARBA" id="ARBA00022448"/>
    </source>
</evidence>
<comment type="function">
    <text evidence="9">tRNA nucleus export receptor which facilitates tRNA translocation across the nuclear pore complex.</text>
</comment>
<keyword evidence="5 9" id="KW-0963">Cytoplasm</keyword>
<keyword evidence="8 9" id="KW-0539">Nucleus</keyword>
<dbReference type="AlphaFoldDB" id="A0AAV0BKA9"/>
<comment type="subcellular location">
    <subcellularLocation>
        <location evidence="1 9">Cytoplasm</location>
    </subcellularLocation>
    <subcellularLocation>
        <location evidence="9">Nucleus</location>
    </subcellularLocation>
    <text evidence="9">Shuttles between the nucleus and the cytoplasm.</text>
</comment>
<keyword evidence="4 9" id="KW-0813">Transport</keyword>
<dbReference type="GO" id="GO:0000049">
    <property type="term" value="F:tRNA binding"/>
    <property type="evidence" value="ECO:0007669"/>
    <property type="project" value="UniProtKB-UniRule"/>
</dbReference>
<dbReference type="GO" id="GO:0071528">
    <property type="term" value="P:tRNA re-export from nucleus"/>
    <property type="evidence" value="ECO:0007669"/>
    <property type="project" value="UniProtKB-UniRule"/>
</dbReference>
<proteinExistence type="inferred from homology"/>
<evidence type="ECO:0000256" key="5">
    <source>
        <dbReference type="ARBA" id="ARBA00022490"/>
    </source>
</evidence>
<dbReference type="InterPro" id="IPR011989">
    <property type="entry name" value="ARM-like"/>
</dbReference>
<dbReference type="InterPro" id="IPR045546">
    <property type="entry name" value="Exportin-T_C"/>
</dbReference>
<dbReference type="GO" id="GO:0005737">
    <property type="term" value="C:cytoplasm"/>
    <property type="evidence" value="ECO:0007669"/>
    <property type="project" value="UniProtKB-SubCell"/>
</dbReference>
<comment type="similarity">
    <text evidence="2 9">Belongs to the exportin family.</text>
</comment>
<dbReference type="InterPro" id="IPR016024">
    <property type="entry name" value="ARM-type_fold"/>
</dbReference>
<evidence type="ECO:0000259" key="10">
    <source>
        <dbReference type="Pfam" id="PF08389"/>
    </source>
</evidence>
<comment type="caution">
    <text evidence="12">The sequence shown here is derived from an EMBL/GenBank/DDBJ whole genome shotgun (WGS) entry which is preliminary data.</text>
</comment>
<dbReference type="Pfam" id="PF19282">
    <property type="entry name" value="Exportin-T"/>
    <property type="match status" value="1"/>
</dbReference>
<evidence type="ECO:0000259" key="11">
    <source>
        <dbReference type="Pfam" id="PF19282"/>
    </source>
</evidence>
<accession>A0AAV0BKA9</accession>
<evidence type="ECO:0000256" key="7">
    <source>
        <dbReference type="ARBA" id="ARBA00022884"/>
    </source>
</evidence>
<protein>
    <recommendedName>
        <fullName evidence="3 9">Exportin-T</fullName>
    </recommendedName>
    <alternativeName>
        <fullName evidence="9">Exportin(tRNA)</fullName>
    </alternativeName>
    <alternativeName>
        <fullName evidence="9">tRNA exportin</fullName>
    </alternativeName>
</protein>
<evidence type="ECO:0000256" key="2">
    <source>
        <dbReference type="ARBA" id="ARBA00009466"/>
    </source>
</evidence>
<evidence type="ECO:0000256" key="9">
    <source>
        <dbReference type="RuleBase" id="RU366037"/>
    </source>
</evidence>
<dbReference type="Pfam" id="PF08389">
    <property type="entry name" value="Xpo1"/>
    <property type="match status" value="1"/>
</dbReference>
<keyword evidence="6 9" id="KW-0820">tRNA-binding</keyword>
<dbReference type="GO" id="GO:0016363">
    <property type="term" value="C:nuclear matrix"/>
    <property type="evidence" value="ECO:0007669"/>
    <property type="project" value="TreeGrafter"/>
</dbReference>
<evidence type="ECO:0000256" key="1">
    <source>
        <dbReference type="ARBA" id="ARBA00004496"/>
    </source>
</evidence>
<keyword evidence="13" id="KW-1185">Reference proteome</keyword>
<feature type="domain" description="Exportin-T C-terminal" evidence="11">
    <location>
        <begin position="379"/>
        <end position="1092"/>
    </location>
</feature>
<reference evidence="12" key="1">
    <citation type="submission" date="2022-06" db="EMBL/GenBank/DDBJ databases">
        <authorList>
            <consortium name="SYNGENTA / RWTH Aachen University"/>
        </authorList>
    </citation>
    <scope>NUCLEOTIDE SEQUENCE</scope>
</reference>
<dbReference type="EMBL" id="CALTRL010005816">
    <property type="protein sequence ID" value="CAH7686777.1"/>
    <property type="molecule type" value="Genomic_DNA"/>
</dbReference>
<evidence type="ECO:0000256" key="8">
    <source>
        <dbReference type="ARBA" id="ARBA00023242"/>
    </source>
</evidence>
<dbReference type="PANTHER" id="PTHR15952">
    <property type="entry name" value="EXPORTIN-T/LOS1"/>
    <property type="match status" value="1"/>
</dbReference>
<keyword evidence="7 9" id="KW-0694">RNA-binding</keyword>
<evidence type="ECO:0000313" key="13">
    <source>
        <dbReference type="Proteomes" id="UP001153365"/>
    </source>
</evidence>
<gene>
    <name evidence="12" type="ORF">PPACK8108_LOCUS21470</name>
</gene>
<dbReference type="InterPro" id="IPR040017">
    <property type="entry name" value="XPOT"/>
</dbReference>
<feature type="domain" description="Exportin-1/Importin-beta-like" evidence="10">
    <location>
        <begin position="122"/>
        <end position="301"/>
    </location>
</feature>
<evidence type="ECO:0000256" key="3">
    <source>
        <dbReference type="ARBA" id="ARBA00018928"/>
    </source>
</evidence>
<dbReference type="GO" id="GO:0031267">
    <property type="term" value="F:small GTPase binding"/>
    <property type="evidence" value="ECO:0007669"/>
    <property type="project" value="InterPro"/>
</dbReference>
<dbReference type="SUPFAM" id="SSF48371">
    <property type="entry name" value="ARM repeat"/>
    <property type="match status" value="1"/>
</dbReference>